<dbReference type="EMBL" id="ALQA01000036">
    <property type="protein sequence ID" value="EJZ08008.1"/>
    <property type="molecule type" value="Genomic_DNA"/>
</dbReference>
<accession>K0UZI7</accession>
<name>K0UZI7_MYCVA</name>
<dbReference type="HOGENOM" id="CLU_2845179_0_0_11"/>
<dbReference type="PATRIC" id="fig|1194972.3.peg.3374"/>
<evidence type="ECO:0000313" key="1">
    <source>
        <dbReference type="EMBL" id="EJZ08008.1"/>
    </source>
</evidence>
<comment type="caution">
    <text evidence="1">The sequence shown here is derived from an EMBL/GenBank/DDBJ whole genome shotgun (WGS) entry which is preliminary data.</text>
</comment>
<gene>
    <name evidence="1" type="ORF">MVAC_16901</name>
</gene>
<reference evidence="1 2" key="1">
    <citation type="journal article" date="2012" name="J. Bacteriol.">
        <title>Complete Genome Sequence of Mycobacterium vaccae Type Strain ATCC 25954.</title>
        <authorList>
            <person name="Ho Y.S."/>
            <person name="Adroub S.A."/>
            <person name="Abadi M."/>
            <person name="Al Alwan B."/>
            <person name="Alkhateeb R."/>
            <person name="Gao G."/>
            <person name="Ragab A."/>
            <person name="Ali S."/>
            <person name="van Soolingen D."/>
            <person name="Bitter W."/>
            <person name="Pain A."/>
            <person name="Abdallah A.M."/>
        </authorList>
    </citation>
    <scope>NUCLEOTIDE SEQUENCE [LARGE SCALE GENOMIC DNA]</scope>
    <source>
        <strain evidence="1 2">ATCC 25954</strain>
    </source>
</reference>
<dbReference type="eggNOG" id="ENOG5031Q7H">
    <property type="taxonomic scope" value="Bacteria"/>
</dbReference>
<keyword evidence="2" id="KW-1185">Reference proteome</keyword>
<dbReference type="AlphaFoldDB" id="K0UZI7"/>
<dbReference type="RefSeq" id="WP_003931806.1">
    <property type="nucleotide sequence ID" value="NZ_JH814694.1"/>
</dbReference>
<proteinExistence type="predicted"/>
<organism evidence="1 2">
    <name type="scientific">Mycolicibacterium vaccae ATCC 25954</name>
    <dbReference type="NCBI Taxonomy" id="1194972"/>
    <lineage>
        <taxon>Bacteria</taxon>
        <taxon>Bacillati</taxon>
        <taxon>Actinomycetota</taxon>
        <taxon>Actinomycetes</taxon>
        <taxon>Mycobacteriales</taxon>
        <taxon>Mycobacteriaceae</taxon>
        <taxon>Mycolicibacterium</taxon>
    </lineage>
</organism>
<sequence>MTVHVTRDDGVTDDFARFGDRYIRHTDGSLEVIRAGTMQAKTYQAGRWSDVSGDEKRAHRRLFRHRA</sequence>
<protein>
    <submittedName>
        <fullName evidence="1">Uncharacterized protein</fullName>
    </submittedName>
</protein>
<dbReference type="Proteomes" id="UP000006072">
    <property type="component" value="Unassembled WGS sequence"/>
</dbReference>
<evidence type="ECO:0000313" key="2">
    <source>
        <dbReference type="Proteomes" id="UP000006072"/>
    </source>
</evidence>